<sequence length="229" mass="24421">MQNGSNGSRRTVVLDLDGTLADTSADLIASANACFRALGRGEPLDPLKDALTAFHGGRAMLRLGFERLDGQSLEADIDLQYPLLLENYRCAINVHTTLYPGARDAVERLRAQGFATAICTNKPEALAETLLSLMEVRHLFDAMIGADTLPVRKPDPAPYVASVERAGGAVARSMLVGDTRTDRDTARAAGVPVALVTFGPSGMDVADLDPDGLLHHFDELPDLAARLLG</sequence>
<dbReference type="Proteomes" id="UP000240800">
    <property type="component" value="Unassembled WGS sequence"/>
</dbReference>
<dbReference type="EMBL" id="PZZW01000001">
    <property type="protein sequence ID" value="PTM81883.1"/>
    <property type="molecule type" value="Genomic_DNA"/>
</dbReference>
<dbReference type="Gene3D" id="1.10.150.240">
    <property type="entry name" value="Putative phosphatase, domain 2"/>
    <property type="match status" value="1"/>
</dbReference>
<evidence type="ECO:0000256" key="2">
    <source>
        <dbReference type="ARBA" id="ARBA00004818"/>
    </source>
</evidence>
<dbReference type="RefSeq" id="WP_108223079.1">
    <property type="nucleotide sequence ID" value="NZ_PZZW01000001.1"/>
</dbReference>
<evidence type="ECO:0000313" key="5">
    <source>
        <dbReference type="EMBL" id="PTM81883.1"/>
    </source>
</evidence>
<dbReference type="PANTHER" id="PTHR43434">
    <property type="entry name" value="PHOSPHOGLYCOLATE PHOSPHATASE"/>
    <property type="match status" value="1"/>
</dbReference>
<dbReference type="InterPro" id="IPR006439">
    <property type="entry name" value="HAD-SF_hydro_IA"/>
</dbReference>
<dbReference type="SFLD" id="SFLDG01129">
    <property type="entry name" value="C1.5:_HAD__Beta-PGM__Phosphata"/>
    <property type="match status" value="1"/>
</dbReference>
<dbReference type="SUPFAM" id="SSF56784">
    <property type="entry name" value="HAD-like"/>
    <property type="match status" value="1"/>
</dbReference>
<dbReference type="InterPro" id="IPR036412">
    <property type="entry name" value="HAD-like_sf"/>
</dbReference>
<dbReference type="CDD" id="cd07512">
    <property type="entry name" value="HAD_PGPase"/>
    <property type="match status" value="1"/>
</dbReference>
<dbReference type="InterPro" id="IPR050155">
    <property type="entry name" value="HAD-like_hydrolase_sf"/>
</dbReference>
<evidence type="ECO:0000256" key="4">
    <source>
        <dbReference type="ARBA" id="ARBA00013078"/>
    </source>
</evidence>
<dbReference type="InterPro" id="IPR023198">
    <property type="entry name" value="PGP-like_dom2"/>
</dbReference>
<comment type="similarity">
    <text evidence="3">Belongs to the HAD-like hydrolase superfamily. CbbY/CbbZ/Gph/YieH family.</text>
</comment>
<evidence type="ECO:0000256" key="3">
    <source>
        <dbReference type="ARBA" id="ARBA00006171"/>
    </source>
</evidence>
<comment type="pathway">
    <text evidence="2">Organic acid metabolism; glycolate biosynthesis; glycolate from 2-phosphoglycolate: step 1/1.</text>
</comment>
<accession>A0ABX5JED8</accession>
<keyword evidence="6" id="KW-1185">Reference proteome</keyword>
<name>A0ABX5JED8_9RHOB</name>
<dbReference type="InterPro" id="IPR041492">
    <property type="entry name" value="HAD_2"/>
</dbReference>
<organism evidence="5 6">
    <name type="scientific">Cereibacter johrii</name>
    <dbReference type="NCBI Taxonomy" id="445629"/>
    <lineage>
        <taxon>Bacteria</taxon>
        <taxon>Pseudomonadati</taxon>
        <taxon>Pseudomonadota</taxon>
        <taxon>Alphaproteobacteria</taxon>
        <taxon>Rhodobacterales</taxon>
        <taxon>Paracoccaceae</taxon>
        <taxon>Cereibacter</taxon>
    </lineage>
</organism>
<dbReference type="PRINTS" id="PR00413">
    <property type="entry name" value="HADHALOGNASE"/>
</dbReference>
<dbReference type="Gene3D" id="3.40.50.1000">
    <property type="entry name" value="HAD superfamily/HAD-like"/>
    <property type="match status" value="1"/>
</dbReference>
<dbReference type="Pfam" id="PF13419">
    <property type="entry name" value="HAD_2"/>
    <property type="match status" value="1"/>
</dbReference>
<dbReference type="InterPro" id="IPR023214">
    <property type="entry name" value="HAD_sf"/>
</dbReference>
<comment type="caution">
    <text evidence="5">The sequence shown here is derived from an EMBL/GenBank/DDBJ whole genome shotgun (WGS) entry which is preliminary data.</text>
</comment>
<comment type="catalytic activity">
    <reaction evidence="1">
        <text>2-phosphoglycolate + H2O = glycolate + phosphate</text>
        <dbReference type="Rhea" id="RHEA:14369"/>
        <dbReference type="ChEBI" id="CHEBI:15377"/>
        <dbReference type="ChEBI" id="CHEBI:29805"/>
        <dbReference type="ChEBI" id="CHEBI:43474"/>
        <dbReference type="ChEBI" id="CHEBI:58033"/>
        <dbReference type="EC" id="3.1.3.18"/>
    </reaction>
</comment>
<dbReference type="EC" id="3.1.3.18" evidence="4"/>
<proteinExistence type="inferred from homology"/>
<evidence type="ECO:0000256" key="1">
    <source>
        <dbReference type="ARBA" id="ARBA00000830"/>
    </source>
</evidence>
<dbReference type="SFLD" id="SFLDS00003">
    <property type="entry name" value="Haloacid_Dehalogenase"/>
    <property type="match status" value="1"/>
</dbReference>
<reference evidence="5 6" key="1">
    <citation type="submission" date="2018-04" db="EMBL/GenBank/DDBJ databases">
        <title>Genomic Encyclopedia of Type Strains, Phase III (KMG-III): the genomes of soil and plant-associated and newly described type strains.</title>
        <authorList>
            <person name="Whitman W."/>
        </authorList>
    </citation>
    <scope>NUCLEOTIDE SEQUENCE [LARGE SCALE GENOMIC DNA]</scope>
    <source>
        <strain evidence="5 6">JA192</strain>
    </source>
</reference>
<gene>
    <name evidence="5" type="ORF">C8J29_101830</name>
</gene>
<evidence type="ECO:0000313" key="6">
    <source>
        <dbReference type="Proteomes" id="UP000240800"/>
    </source>
</evidence>
<dbReference type="PANTHER" id="PTHR43434:SF1">
    <property type="entry name" value="PHOSPHOGLYCOLATE PHOSPHATASE"/>
    <property type="match status" value="1"/>
</dbReference>
<protein>
    <recommendedName>
        <fullName evidence="4">phosphoglycolate phosphatase</fullName>
        <ecNumber evidence="4">3.1.3.18</ecNumber>
    </recommendedName>
</protein>